<accession>A0A080ZWD5</accession>
<dbReference type="AlphaFoldDB" id="A0A080ZWD5"/>
<dbReference type="EMBL" id="ANJA01002250">
    <property type="protein sequence ID" value="ETO70946.1"/>
    <property type="molecule type" value="Genomic_DNA"/>
</dbReference>
<comment type="caution">
    <text evidence="1">The sequence shown here is derived from an EMBL/GenBank/DDBJ whole genome shotgun (WGS) entry which is preliminary data.</text>
</comment>
<evidence type="ECO:0000313" key="1">
    <source>
        <dbReference type="EMBL" id="ETO70946.1"/>
    </source>
</evidence>
<protein>
    <submittedName>
        <fullName evidence="1">Uncharacterized protein</fullName>
    </submittedName>
</protein>
<evidence type="ECO:0000313" key="2">
    <source>
        <dbReference type="Proteomes" id="UP000028582"/>
    </source>
</evidence>
<gene>
    <name evidence="1" type="ORF">F444_12688</name>
</gene>
<organism evidence="1 2">
    <name type="scientific">Phytophthora nicotianae P1976</name>
    <dbReference type="NCBI Taxonomy" id="1317066"/>
    <lineage>
        <taxon>Eukaryota</taxon>
        <taxon>Sar</taxon>
        <taxon>Stramenopiles</taxon>
        <taxon>Oomycota</taxon>
        <taxon>Peronosporomycetes</taxon>
        <taxon>Peronosporales</taxon>
        <taxon>Peronosporaceae</taxon>
        <taxon>Phytophthora</taxon>
    </lineage>
</organism>
<sequence>MDQTSIYIDMNPKTTITFRGERDVDVGQGCRVEVDGKTSPMASIPTNNYVG</sequence>
<dbReference type="Proteomes" id="UP000028582">
    <property type="component" value="Unassembled WGS sequence"/>
</dbReference>
<reference evidence="1 2" key="1">
    <citation type="submission" date="2013-11" db="EMBL/GenBank/DDBJ databases">
        <title>The Genome Sequence of Phytophthora parasitica P1976.</title>
        <authorList>
            <consortium name="The Broad Institute Genomics Platform"/>
            <person name="Russ C."/>
            <person name="Tyler B."/>
            <person name="Panabieres F."/>
            <person name="Shan W."/>
            <person name="Tripathy S."/>
            <person name="Grunwald N."/>
            <person name="Machado M."/>
            <person name="Johnson C.S."/>
            <person name="Walker B."/>
            <person name="Young S."/>
            <person name="Zeng Q."/>
            <person name="Gargeya S."/>
            <person name="Fitzgerald M."/>
            <person name="Haas B."/>
            <person name="Abouelleil A."/>
            <person name="Allen A.W."/>
            <person name="Alvarado L."/>
            <person name="Arachchi H.M."/>
            <person name="Berlin A.M."/>
            <person name="Chapman S.B."/>
            <person name="Gainer-Dewar J."/>
            <person name="Goldberg J."/>
            <person name="Griggs A."/>
            <person name="Gujja S."/>
            <person name="Hansen M."/>
            <person name="Howarth C."/>
            <person name="Imamovic A."/>
            <person name="Ireland A."/>
            <person name="Larimer J."/>
            <person name="McCowan C."/>
            <person name="Murphy C."/>
            <person name="Pearson M."/>
            <person name="Poon T.W."/>
            <person name="Priest M."/>
            <person name="Roberts A."/>
            <person name="Saif S."/>
            <person name="Shea T."/>
            <person name="Sisk P."/>
            <person name="Sykes S."/>
            <person name="Wortman J."/>
            <person name="Nusbaum C."/>
            <person name="Birren B."/>
        </authorList>
    </citation>
    <scope>NUCLEOTIDE SEQUENCE [LARGE SCALE GENOMIC DNA]</scope>
    <source>
        <strain evidence="1 2">P1976</strain>
    </source>
</reference>
<name>A0A080ZWD5_PHYNI</name>
<proteinExistence type="predicted"/>